<dbReference type="STRING" id="460265.Mnod_3031"/>
<accession>B8IIA4</accession>
<evidence type="ECO:0000313" key="1">
    <source>
        <dbReference type="EMBL" id="ACL57973.1"/>
    </source>
</evidence>
<dbReference type="Proteomes" id="UP000008207">
    <property type="component" value="Chromosome"/>
</dbReference>
<dbReference type="Gene3D" id="2.30.110.20">
    <property type="entry name" value="Hcp1-like"/>
    <property type="match status" value="1"/>
</dbReference>
<dbReference type="HOGENOM" id="CLU_112762_0_3_5"/>
<dbReference type="EMBL" id="CP001349">
    <property type="protein sequence ID" value="ACL57973.1"/>
    <property type="molecule type" value="Genomic_DNA"/>
</dbReference>
<dbReference type="eggNOG" id="COG3157">
    <property type="taxonomic scope" value="Bacteria"/>
</dbReference>
<dbReference type="InterPro" id="IPR053165">
    <property type="entry name" value="HSI-I_assembly_Hcp1"/>
</dbReference>
<dbReference type="NCBIfam" id="TIGR03344">
    <property type="entry name" value="VI_effect_Hcp1"/>
    <property type="match status" value="1"/>
</dbReference>
<dbReference type="PANTHER" id="PTHR36152:SF5">
    <property type="entry name" value="PROTEIN HCP1"/>
    <property type="match status" value="1"/>
</dbReference>
<reference evidence="1 2" key="1">
    <citation type="submission" date="2009-01" db="EMBL/GenBank/DDBJ databases">
        <title>Complete sequence of chromosome of Methylobacterium nodulans ORS 2060.</title>
        <authorList>
            <consortium name="US DOE Joint Genome Institute"/>
            <person name="Lucas S."/>
            <person name="Copeland A."/>
            <person name="Lapidus A."/>
            <person name="Glavina del Rio T."/>
            <person name="Dalin E."/>
            <person name="Tice H."/>
            <person name="Bruce D."/>
            <person name="Goodwin L."/>
            <person name="Pitluck S."/>
            <person name="Sims D."/>
            <person name="Brettin T."/>
            <person name="Detter J.C."/>
            <person name="Han C."/>
            <person name="Larimer F."/>
            <person name="Land M."/>
            <person name="Hauser L."/>
            <person name="Kyrpides N."/>
            <person name="Ivanova N."/>
            <person name="Marx C.J."/>
            <person name="Richardson P."/>
        </authorList>
    </citation>
    <scope>NUCLEOTIDE SEQUENCE [LARGE SCALE GENOMIC DNA]</scope>
    <source>
        <strain evidence="2">LMG 21967 / CNCM I-2342 / ORS 2060</strain>
    </source>
</reference>
<dbReference type="PANTHER" id="PTHR36152">
    <property type="entry name" value="CYTOPLASMIC PROTEIN-RELATED"/>
    <property type="match status" value="1"/>
</dbReference>
<dbReference type="AlphaFoldDB" id="B8IIA4"/>
<proteinExistence type="predicted"/>
<sequence>MAVDIFLKLEGIKGEAQDAKHKDEIDILSWSWGMSQSGTTHMGSGSGSGKVSVQDISLTKYIDKASPTLAQHCANGKHITKGTLIVRKAGDKPLEYIVIELKDIIVSHVSLGGTSHDDRLHESITLNFREFDYKYTTQAANGSAGPQTEVKWDIAKNVAA</sequence>
<dbReference type="OrthoDB" id="4865570at2"/>
<evidence type="ECO:0000313" key="2">
    <source>
        <dbReference type="Proteomes" id="UP000008207"/>
    </source>
</evidence>
<gene>
    <name evidence="1" type="ordered locus">Mnod_3031</name>
</gene>
<name>B8IIA4_METNO</name>
<dbReference type="SUPFAM" id="SSF141452">
    <property type="entry name" value="Hcp1-like"/>
    <property type="match status" value="1"/>
</dbReference>
<dbReference type="Pfam" id="PF05638">
    <property type="entry name" value="T6SS_HCP"/>
    <property type="match status" value="1"/>
</dbReference>
<keyword evidence="2" id="KW-1185">Reference proteome</keyword>
<dbReference type="KEGG" id="mno:Mnod_3031"/>
<organism evidence="1 2">
    <name type="scientific">Methylobacterium nodulans (strain LMG 21967 / CNCM I-2342 / ORS 2060)</name>
    <dbReference type="NCBI Taxonomy" id="460265"/>
    <lineage>
        <taxon>Bacteria</taxon>
        <taxon>Pseudomonadati</taxon>
        <taxon>Pseudomonadota</taxon>
        <taxon>Alphaproteobacteria</taxon>
        <taxon>Hyphomicrobiales</taxon>
        <taxon>Methylobacteriaceae</taxon>
        <taxon>Methylobacterium</taxon>
    </lineage>
</organism>
<dbReference type="InterPro" id="IPR036624">
    <property type="entry name" value="Hcp1-lik_sf"/>
</dbReference>
<dbReference type="RefSeq" id="WP_015929645.1">
    <property type="nucleotide sequence ID" value="NC_011894.1"/>
</dbReference>
<protein>
    <submittedName>
        <fullName evidence="1">Type VI secretion system effector, Hcp1 family</fullName>
    </submittedName>
</protein>
<dbReference type="InterPro" id="IPR008514">
    <property type="entry name" value="T6SS_Hcp"/>
</dbReference>